<dbReference type="PANTHER" id="PTHR30055:SF238">
    <property type="entry name" value="MYCOFACTOCIN BIOSYNTHESIS TRANSCRIPTIONAL REGULATOR MFTR-RELATED"/>
    <property type="match status" value="1"/>
</dbReference>
<comment type="caution">
    <text evidence="6">The sequence shown here is derived from an EMBL/GenBank/DDBJ whole genome shotgun (WGS) entry which is preliminary data.</text>
</comment>
<sequence>MSCSDITYHRLMGRWAPGTRERLQQVALELFRRDGYDATTVADIAGAAEVTERTFYRYFTDKREVLFDGQDQLGAAFVDGVAGAPTGATPMEIAAAGLDHAGAFFTAERRAWSRGRQAVIESDPALRERELLKLAALADRLADALRDRGITDPQARLCADAALSVFRTTFARWLADGEGRSFGDLQRETLSTLQSLSAPNQT</sequence>
<dbReference type="SUPFAM" id="SSF46689">
    <property type="entry name" value="Homeodomain-like"/>
    <property type="match status" value="1"/>
</dbReference>
<keyword evidence="7" id="KW-1185">Reference proteome</keyword>
<dbReference type="InterPro" id="IPR001647">
    <property type="entry name" value="HTH_TetR"/>
</dbReference>
<dbReference type="InterPro" id="IPR023772">
    <property type="entry name" value="DNA-bd_HTH_TetR-type_CS"/>
</dbReference>
<evidence type="ECO:0000256" key="4">
    <source>
        <dbReference type="PROSITE-ProRule" id="PRU00335"/>
    </source>
</evidence>
<keyword evidence="1" id="KW-0805">Transcription regulation</keyword>
<dbReference type="InterPro" id="IPR050109">
    <property type="entry name" value="HTH-type_TetR-like_transc_reg"/>
</dbReference>
<evidence type="ECO:0000256" key="3">
    <source>
        <dbReference type="ARBA" id="ARBA00023163"/>
    </source>
</evidence>
<evidence type="ECO:0000313" key="6">
    <source>
        <dbReference type="EMBL" id="GAA3626827.1"/>
    </source>
</evidence>
<dbReference type="PROSITE" id="PS50977">
    <property type="entry name" value="HTH_TETR_2"/>
    <property type="match status" value="1"/>
</dbReference>
<dbReference type="Pfam" id="PF17754">
    <property type="entry name" value="TetR_C_14"/>
    <property type="match status" value="1"/>
</dbReference>
<evidence type="ECO:0000259" key="5">
    <source>
        <dbReference type="PROSITE" id="PS50977"/>
    </source>
</evidence>
<accession>A0ABP7A825</accession>
<feature type="domain" description="HTH tetR-type" evidence="5">
    <location>
        <begin position="17"/>
        <end position="77"/>
    </location>
</feature>
<dbReference type="Proteomes" id="UP001501490">
    <property type="component" value="Unassembled WGS sequence"/>
</dbReference>
<dbReference type="PANTHER" id="PTHR30055">
    <property type="entry name" value="HTH-TYPE TRANSCRIPTIONAL REGULATOR RUTR"/>
    <property type="match status" value="1"/>
</dbReference>
<dbReference type="Pfam" id="PF00440">
    <property type="entry name" value="TetR_N"/>
    <property type="match status" value="1"/>
</dbReference>
<keyword evidence="2 4" id="KW-0238">DNA-binding</keyword>
<dbReference type="PROSITE" id="PS01081">
    <property type="entry name" value="HTH_TETR_1"/>
    <property type="match status" value="1"/>
</dbReference>
<protein>
    <submittedName>
        <fullName evidence="6">TetR family transcriptional regulator</fullName>
    </submittedName>
</protein>
<organism evidence="6 7">
    <name type="scientific">Microlunatus ginsengisoli</name>
    <dbReference type="NCBI Taxonomy" id="363863"/>
    <lineage>
        <taxon>Bacteria</taxon>
        <taxon>Bacillati</taxon>
        <taxon>Actinomycetota</taxon>
        <taxon>Actinomycetes</taxon>
        <taxon>Propionibacteriales</taxon>
        <taxon>Propionibacteriaceae</taxon>
        <taxon>Microlunatus</taxon>
    </lineage>
</organism>
<gene>
    <name evidence="6" type="ORF">GCM10022236_31410</name>
</gene>
<evidence type="ECO:0000256" key="2">
    <source>
        <dbReference type="ARBA" id="ARBA00023125"/>
    </source>
</evidence>
<dbReference type="EMBL" id="BAABAB010000022">
    <property type="protein sequence ID" value="GAA3626827.1"/>
    <property type="molecule type" value="Genomic_DNA"/>
</dbReference>
<keyword evidence="3" id="KW-0804">Transcription</keyword>
<dbReference type="Gene3D" id="1.10.357.10">
    <property type="entry name" value="Tetracycline Repressor, domain 2"/>
    <property type="match status" value="1"/>
</dbReference>
<name>A0ABP7A825_9ACTN</name>
<reference evidence="7" key="1">
    <citation type="journal article" date="2019" name="Int. J. Syst. Evol. Microbiol.">
        <title>The Global Catalogue of Microorganisms (GCM) 10K type strain sequencing project: providing services to taxonomists for standard genome sequencing and annotation.</title>
        <authorList>
            <consortium name="The Broad Institute Genomics Platform"/>
            <consortium name="The Broad Institute Genome Sequencing Center for Infectious Disease"/>
            <person name="Wu L."/>
            <person name="Ma J."/>
        </authorList>
    </citation>
    <scope>NUCLEOTIDE SEQUENCE [LARGE SCALE GENOMIC DNA]</scope>
    <source>
        <strain evidence="7">JCM 16929</strain>
    </source>
</reference>
<evidence type="ECO:0000313" key="7">
    <source>
        <dbReference type="Proteomes" id="UP001501490"/>
    </source>
</evidence>
<dbReference type="InterPro" id="IPR041347">
    <property type="entry name" value="MftR_C"/>
</dbReference>
<proteinExistence type="predicted"/>
<feature type="DNA-binding region" description="H-T-H motif" evidence="4">
    <location>
        <begin position="40"/>
        <end position="59"/>
    </location>
</feature>
<evidence type="ECO:0000256" key="1">
    <source>
        <dbReference type="ARBA" id="ARBA00023015"/>
    </source>
</evidence>
<dbReference type="PRINTS" id="PR00455">
    <property type="entry name" value="HTHTETR"/>
</dbReference>
<dbReference type="InterPro" id="IPR009057">
    <property type="entry name" value="Homeodomain-like_sf"/>
</dbReference>